<dbReference type="InterPro" id="IPR005119">
    <property type="entry name" value="LysR_subst-bd"/>
</dbReference>
<dbReference type="InterPro" id="IPR000847">
    <property type="entry name" value="LysR_HTH_N"/>
</dbReference>
<feature type="domain" description="HTH lysR-type" evidence="6">
    <location>
        <begin position="12"/>
        <end position="69"/>
    </location>
</feature>
<dbReference type="PROSITE" id="PS50931">
    <property type="entry name" value="HTH_LYSR"/>
    <property type="match status" value="1"/>
</dbReference>
<dbReference type="SUPFAM" id="SSF46785">
    <property type="entry name" value="Winged helix' DNA-binding domain"/>
    <property type="match status" value="1"/>
</dbReference>
<evidence type="ECO:0000256" key="2">
    <source>
        <dbReference type="ARBA" id="ARBA00023015"/>
    </source>
</evidence>
<dbReference type="InterPro" id="IPR036390">
    <property type="entry name" value="WH_DNA-bd_sf"/>
</dbReference>
<evidence type="ECO:0000313" key="8">
    <source>
        <dbReference type="Proteomes" id="UP000054911"/>
    </source>
</evidence>
<evidence type="ECO:0000256" key="5">
    <source>
        <dbReference type="SAM" id="MobiDB-lite"/>
    </source>
</evidence>
<dbReference type="STRING" id="1777141.AWB80_06136"/>
<dbReference type="PANTHER" id="PTHR30419">
    <property type="entry name" value="HTH-TYPE TRANSCRIPTIONAL REGULATOR YBHD"/>
    <property type="match status" value="1"/>
</dbReference>
<gene>
    <name evidence="7" type="ORF">AWB80_06136</name>
</gene>
<accession>A0A158D0X8</accession>
<dbReference type="GO" id="GO:0005829">
    <property type="term" value="C:cytosol"/>
    <property type="evidence" value="ECO:0007669"/>
    <property type="project" value="TreeGrafter"/>
</dbReference>
<keyword evidence="2" id="KW-0805">Transcription regulation</keyword>
<keyword evidence="8" id="KW-1185">Reference proteome</keyword>
<keyword evidence="3" id="KW-0238">DNA-binding</keyword>
<dbReference type="RefSeq" id="WP_061178476.1">
    <property type="nucleotide sequence ID" value="NZ_FCOE02000029.1"/>
</dbReference>
<dbReference type="SUPFAM" id="SSF53850">
    <property type="entry name" value="Periplasmic binding protein-like II"/>
    <property type="match status" value="1"/>
</dbReference>
<evidence type="ECO:0000256" key="1">
    <source>
        <dbReference type="ARBA" id="ARBA00009437"/>
    </source>
</evidence>
<dbReference type="Gene3D" id="3.40.190.290">
    <property type="match status" value="1"/>
</dbReference>
<sequence>MSGLDWYLQINLKARHLRLLVTIDTYRNLTQVADVTHVTLPAVSKSLAELERGIGLTLFSRTAQGLVPTPYGDCLIRHAREMLTILHQARDELKALSSGTEGKVHIGMLPASASALLPQALSLLKHRSPGTNVMVIEGTKASLLPELWQGRLDLVVGRLPPPDTLGSFEEKELLEEPVTLMTGRHHPLARRKSLTWADLHPYPWILPPPGSILRDPLERALEAHNVPLTTNYIETLSVHVARAHLQISDFIAVMAGTPANDTTQPLCTLPLSLPRLLRPAGVLWNRNRSLTPSAQLMIECLEEAARQLRPDHDATAQGTSKSSKAHRINRSVMPLPNG</sequence>
<protein>
    <submittedName>
        <fullName evidence="7">LysR family transcriptional regulator</fullName>
    </submittedName>
</protein>
<feature type="region of interest" description="Disordered" evidence="5">
    <location>
        <begin position="309"/>
        <end position="338"/>
    </location>
</feature>
<reference evidence="7" key="1">
    <citation type="submission" date="2016-01" db="EMBL/GenBank/DDBJ databases">
        <authorList>
            <person name="Peeters C."/>
        </authorList>
    </citation>
    <scope>NUCLEOTIDE SEQUENCE [LARGE SCALE GENOMIC DNA]</scope>
    <source>
        <strain evidence="7">LMG 29323</strain>
    </source>
</reference>
<dbReference type="InterPro" id="IPR036388">
    <property type="entry name" value="WH-like_DNA-bd_sf"/>
</dbReference>
<comment type="similarity">
    <text evidence="1">Belongs to the LysR transcriptional regulatory family.</text>
</comment>
<evidence type="ECO:0000313" key="7">
    <source>
        <dbReference type="EMBL" id="SAK88292.1"/>
    </source>
</evidence>
<dbReference type="GO" id="GO:0003677">
    <property type="term" value="F:DNA binding"/>
    <property type="evidence" value="ECO:0007669"/>
    <property type="project" value="UniProtKB-KW"/>
</dbReference>
<dbReference type="OrthoDB" id="5914299at2"/>
<evidence type="ECO:0000256" key="3">
    <source>
        <dbReference type="ARBA" id="ARBA00023125"/>
    </source>
</evidence>
<keyword evidence="4" id="KW-0804">Transcription</keyword>
<dbReference type="Pfam" id="PF03466">
    <property type="entry name" value="LysR_substrate"/>
    <property type="match status" value="1"/>
</dbReference>
<dbReference type="GO" id="GO:0003700">
    <property type="term" value="F:DNA-binding transcription factor activity"/>
    <property type="evidence" value="ECO:0007669"/>
    <property type="project" value="InterPro"/>
</dbReference>
<proteinExistence type="inferred from homology"/>
<dbReference type="Pfam" id="PF00126">
    <property type="entry name" value="HTH_1"/>
    <property type="match status" value="1"/>
</dbReference>
<dbReference type="Gene3D" id="1.10.10.10">
    <property type="entry name" value="Winged helix-like DNA-binding domain superfamily/Winged helix DNA-binding domain"/>
    <property type="match status" value="1"/>
</dbReference>
<evidence type="ECO:0000256" key="4">
    <source>
        <dbReference type="ARBA" id="ARBA00023163"/>
    </source>
</evidence>
<evidence type="ECO:0000259" key="6">
    <source>
        <dbReference type="PROSITE" id="PS50931"/>
    </source>
</evidence>
<dbReference type="Proteomes" id="UP000054911">
    <property type="component" value="Unassembled WGS sequence"/>
</dbReference>
<dbReference type="InterPro" id="IPR050950">
    <property type="entry name" value="HTH-type_LysR_regulators"/>
</dbReference>
<dbReference type="EMBL" id="FCOE02000029">
    <property type="protein sequence ID" value="SAK88292.1"/>
    <property type="molecule type" value="Genomic_DNA"/>
</dbReference>
<comment type="caution">
    <text evidence="7">The sequence shown here is derived from an EMBL/GenBank/DDBJ whole genome shotgun (WGS) entry which is preliminary data.</text>
</comment>
<name>A0A158D0X8_9BURK</name>
<dbReference type="PANTHER" id="PTHR30419:SF8">
    <property type="entry name" value="NITROGEN ASSIMILATION TRANSCRIPTIONAL ACTIVATOR-RELATED"/>
    <property type="match status" value="1"/>
</dbReference>
<dbReference type="AlphaFoldDB" id="A0A158D0X8"/>
<organism evidence="7 8">
    <name type="scientific">Caballeronia pedi</name>
    <dbReference type="NCBI Taxonomy" id="1777141"/>
    <lineage>
        <taxon>Bacteria</taxon>
        <taxon>Pseudomonadati</taxon>
        <taxon>Pseudomonadota</taxon>
        <taxon>Betaproteobacteria</taxon>
        <taxon>Burkholderiales</taxon>
        <taxon>Burkholderiaceae</taxon>
        <taxon>Caballeronia</taxon>
    </lineage>
</organism>